<name>A0ABQ2NMV7_9FLAO</name>
<organism evidence="2 3">
    <name type="scientific">Cloacibacterium rupense</name>
    <dbReference type="NCBI Taxonomy" id="517423"/>
    <lineage>
        <taxon>Bacteria</taxon>
        <taxon>Pseudomonadati</taxon>
        <taxon>Bacteroidota</taxon>
        <taxon>Flavobacteriia</taxon>
        <taxon>Flavobacteriales</taxon>
        <taxon>Weeksellaceae</taxon>
    </lineage>
</organism>
<evidence type="ECO:0000313" key="3">
    <source>
        <dbReference type="Proteomes" id="UP000620064"/>
    </source>
</evidence>
<evidence type="ECO:0008006" key="4">
    <source>
        <dbReference type="Google" id="ProtNLM"/>
    </source>
</evidence>
<feature type="transmembrane region" description="Helical" evidence="1">
    <location>
        <begin position="412"/>
        <end position="429"/>
    </location>
</feature>
<feature type="transmembrane region" description="Helical" evidence="1">
    <location>
        <begin position="143"/>
        <end position="160"/>
    </location>
</feature>
<feature type="transmembrane region" description="Helical" evidence="1">
    <location>
        <begin position="219"/>
        <end position="246"/>
    </location>
</feature>
<dbReference type="EMBL" id="BMLV01000005">
    <property type="protein sequence ID" value="GGP05329.1"/>
    <property type="molecule type" value="Genomic_DNA"/>
</dbReference>
<feature type="transmembrane region" description="Helical" evidence="1">
    <location>
        <begin position="357"/>
        <end position="377"/>
    </location>
</feature>
<evidence type="ECO:0000256" key="1">
    <source>
        <dbReference type="SAM" id="Phobius"/>
    </source>
</evidence>
<sequence length="527" mass="61019">MAKQVFFNSSFFLICFFSITLLSSNIAFILGFDLHRIVLVIGFFISLLLLIFVVKKAKEIYVSVFLALLVIVISYFLAVLYFDTSWDGQGYHQESIYLIKNGWNPIYENSHAFSFWVNFYQKGNEIIQANIYLVTHKIESGKMFNLLMMYVSGVMVWRFIDTLALKDVHKVLISFIVIFNPVVVTQAFTYYVDGNWYLLLVTSFASLLLYFFDKKPQDLIVFVFSSVIFCSIKFSSIPIFIVFLFFAMLYHYLYQKRIMVLPYLSVLLLVGICNVHPFNNNLQRGSHILHPFYGEQKIDIINQNIPEVLLHKNRVERILISLFSKTTNDRKVVFSEAIKLPFSFSKEEVILSNDTKLGGFGFLFSGILVVSVLLALSLVMKRGEIDKKIMVLIASALLVSILVNPASWWPRLSAQIWLLPVFLMIGGLLSQDKISNWLSKVVLWVYMVNILVFSAVTLVKINYNTYKMHAFIDSIGHRTITLDLSHPYSFQQYYLKFKERNIKYKIGEVKGPKRSVPFASYIYYTIE</sequence>
<feature type="transmembrane region" description="Helical" evidence="1">
    <location>
        <begin position="258"/>
        <end position="278"/>
    </location>
</feature>
<feature type="transmembrane region" description="Helical" evidence="1">
    <location>
        <begin position="389"/>
        <end position="406"/>
    </location>
</feature>
<feature type="transmembrane region" description="Helical" evidence="1">
    <location>
        <begin position="37"/>
        <end position="54"/>
    </location>
</feature>
<keyword evidence="1" id="KW-1133">Transmembrane helix</keyword>
<reference evidence="3" key="1">
    <citation type="journal article" date="2019" name="Int. J. Syst. Evol. Microbiol.">
        <title>The Global Catalogue of Microorganisms (GCM) 10K type strain sequencing project: providing services to taxonomists for standard genome sequencing and annotation.</title>
        <authorList>
            <consortium name="The Broad Institute Genomics Platform"/>
            <consortium name="The Broad Institute Genome Sequencing Center for Infectious Disease"/>
            <person name="Wu L."/>
            <person name="Ma J."/>
        </authorList>
    </citation>
    <scope>NUCLEOTIDE SEQUENCE [LARGE SCALE GENOMIC DNA]</scope>
    <source>
        <strain evidence="3">CGMCC 1.7656</strain>
    </source>
</reference>
<keyword evidence="1" id="KW-0472">Membrane</keyword>
<protein>
    <recommendedName>
        <fullName evidence="4">Dolichyl-phosphate-mannose-protein mannosyltransferase</fullName>
    </recommendedName>
</protein>
<feature type="transmembrane region" description="Helical" evidence="1">
    <location>
        <begin position="172"/>
        <end position="191"/>
    </location>
</feature>
<proteinExistence type="predicted"/>
<evidence type="ECO:0000313" key="2">
    <source>
        <dbReference type="EMBL" id="GGP05329.1"/>
    </source>
</evidence>
<feature type="transmembrane region" description="Helical" evidence="1">
    <location>
        <begin position="60"/>
        <end position="82"/>
    </location>
</feature>
<feature type="transmembrane region" description="Helical" evidence="1">
    <location>
        <begin position="441"/>
        <end position="459"/>
    </location>
</feature>
<dbReference type="Proteomes" id="UP000620064">
    <property type="component" value="Unassembled WGS sequence"/>
</dbReference>
<gene>
    <name evidence="2" type="ORF">GCM10010992_20980</name>
</gene>
<feature type="transmembrane region" description="Helical" evidence="1">
    <location>
        <begin position="196"/>
        <end position="213"/>
    </location>
</feature>
<keyword evidence="1" id="KW-0812">Transmembrane</keyword>
<feature type="transmembrane region" description="Helical" evidence="1">
    <location>
        <begin position="6"/>
        <end position="30"/>
    </location>
</feature>
<dbReference type="RefSeq" id="WP_188618080.1">
    <property type="nucleotide sequence ID" value="NZ_BMLV01000005.1"/>
</dbReference>
<keyword evidence="3" id="KW-1185">Reference proteome</keyword>
<comment type="caution">
    <text evidence="2">The sequence shown here is derived from an EMBL/GenBank/DDBJ whole genome shotgun (WGS) entry which is preliminary data.</text>
</comment>
<accession>A0ABQ2NMV7</accession>